<accession>A0ABY8HCI5</accession>
<evidence type="ECO:0000313" key="1">
    <source>
        <dbReference type="EMBL" id="WFP89668.1"/>
    </source>
</evidence>
<dbReference type="Proteomes" id="UP001214094">
    <property type="component" value="Chromosome"/>
</dbReference>
<reference evidence="1 2" key="1">
    <citation type="submission" date="2023-03" db="EMBL/GenBank/DDBJ databases">
        <title>Comparative genome and transcriptome analysis combination mining strategies for increasing vitamin B12 production of Ensifer adhaerens strain.</title>
        <authorList>
            <person name="Yongheng L."/>
        </authorList>
    </citation>
    <scope>NUCLEOTIDE SEQUENCE [LARGE SCALE GENOMIC DNA]</scope>
    <source>
        <strain evidence="1 2">Casida A-T305</strain>
    </source>
</reference>
<name>A0ABY8HCI5_ENSAD</name>
<keyword evidence="2" id="KW-1185">Reference proteome</keyword>
<gene>
    <name evidence="1" type="ORF">P4B07_14000</name>
</gene>
<dbReference type="GeneID" id="29519206"/>
<evidence type="ECO:0000313" key="2">
    <source>
        <dbReference type="Proteomes" id="UP001214094"/>
    </source>
</evidence>
<dbReference type="EMBL" id="CP121308">
    <property type="protein sequence ID" value="WFP89668.1"/>
    <property type="molecule type" value="Genomic_DNA"/>
</dbReference>
<dbReference type="RefSeq" id="WP_034797773.1">
    <property type="nucleotide sequence ID" value="NZ_CP015880.1"/>
</dbReference>
<protein>
    <submittedName>
        <fullName evidence="1">Uncharacterized protein</fullName>
    </submittedName>
</protein>
<sequence>MVRTMIGVDSSGAGCIKMMKSDADDPRTTPDSERWKFLYNSKFSITMNLADMQRVNQISRPGLNDSGVTYYYPAGSNSGNFVYAESSGGGSSHWCYKKEHFPTLRYDVPLFDIKAKKGEGSNRYNQQMVFWFDSYDYYNGQGGFYVAGNYQQLGWVTGTNSSFFNNIFGAWASGIIIQITRFDTIDGFNRFLSRDRTLVVWNLPGNNVPVDEAPALAPNGSKTIKISSTEFKAARPGYPVDTATPAQIAFDIGAKLPVKVIRSGDIALPAGVSYFDVGFQIPEMVALDVHFYNSATIMYPCNPQLNNFGAEYWFEGTRIGFDASTGMRARFMLYLEDNSPPTSGSNKVLRKFHDGAQEVTQILRPGAADPPGWADIVVDSRWPQVQILAQGWIDTVGGNGVFYDVPFDGTGMFPMVKYITTHGAGRGGNAAPDGLNQLLTSWTNVYRLPFVKRLKYTAPGNQSHAGESTYCELTQNNARFWTFAGNVGDYYNRRDSPGSWRTSGATPPLGIRYYIFGIPA</sequence>
<organism evidence="1 2">
    <name type="scientific">Ensifer adhaerens</name>
    <name type="common">Sinorhizobium morelense</name>
    <dbReference type="NCBI Taxonomy" id="106592"/>
    <lineage>
        <taxon>Bacteria</taxon>
        <taxon>Pseudomonadati</taxon>
        <taxon>Pseudomonadota</taxon>
        <taxon>Alphaproteobacteria</taxon>
        <taxon>Hyphomicrobiales</taxon>
        <taxon>Rhizobiaceae</taxon>
        <taxon>Sinorhizobium/Ensifer group</taxon>
        <taxon>Ensifer</taxon>
    </lineage>
</organism>
<proteinExistence type="predicted"/>